<reference evidence="3" key="1">
    <citation type="journal article" date="2020" name="Fungal Divers.">
        <title>Resolving the Mortierellaceae phylogeny through synthesis of multi-gene phylogenetics and phylogenomics.</title>
        <authorList>
            <person name="Vandepol N."/>
            <person name="Liber J."/>
            <person name="Desiro A."/>
            <person name="Na H."/>
            <person name="Kennedy M."/>
            <person name="Barry K."/>
            <person name="Grigoriev I.V."/>
            <person name="Miller A.N."/>
            <person name="O'Donnell K."/>
            <person name="Stajich J.E."/>
            <person name="Bonito G."/>
        </authorList>
    </citation>
    <scope>NUCLEOTIDE SEQUENCE</scope>
    <source>
        <strain evidence="3">MES-2147</strain>
    </source>
</reference>
<name>A0A9P6SP30_9FUNG</name>
<feature type="compositionally biased region" description="Polar residues" evidence="2">
    <location>
        <begin position="588"/>
        <end position="598"/>
    </location>
</feature>
<evidence type="ECO:0000256" key="2">
    <source>
        <dbReference type="SAM" id="MobiDB-lite"/>
    </source>
</evidence>
<evidence type="ECO:0000313" key="4">
    <source>
        <dbReference type="Proteomes" id="UP000749646"/>
    </source>
</evidence>
<feature type="region of interest" description="Disordered" evidence="2">
    <location>
        <begin position="631"/>
        <end position="664"/>
    </location>
</feature>
<evidence type="ECO:0008006" key="5">
    <source>
        <dbReference type="Google" id="ProtNLM"/>
    </source>
</evidence>
<dbReference type="PANTHER" id="PTHR47939:SF13">
    <property type="entry name" value="OS03G0201400 PROTEIN"/>
    <property type="match status" value="1"/>
</dbReference>
<keyword evidence="4" id="KW-1185">Reference proteome</keyword>
<accession>A0A9P6SP30</accession>
<dbReference type="EMBL" id="JAAAHW010003324">
    <property type="protein sequence ID" value="KAF9985102.1"/>
    <property type="molecule type" value="Genomic_DNA"/>
</dbReference>
<sequence length="664" mass="76700">MYPSERFMSNGKRVPPSMFTVRGDHSIPLRKPGERVSPKAEPTFNYHTIRFIRESHAKRLLQMHQYFEQILELRIGYYSRIALLVAFSSRGDMITVRKLFSQWQEPQWKETHRQEQDGLHLGGKEMYSAVIRGLVGQNFRDSERRSYYITVDHMTGTKNNGITQMYAALELFYDLLRKGGTPTFETYHSLVVGMAAFKNDLEAAELLLDHMIIKKRKPYVQVLHIMCREYVRRKDFARAERIFGMLQEYGIRPKALTCNLMLRAVFRTSSADALRYLGQTNNNIPDSIQGSEALEAMACQLKRQRIQEIREYMRENDTAPDQDTFSTLIYGYGHMEDGYPDLKGTMVEMSREHSQIEPNLIVLNSLLFAHLNHGKIKFAESILNQMLNSFHPAIDRVVVTNKRRTQQQPSPFRKSMQESKTEDKSKSDWKWQKWMVNEKLMMVPGKGTFHALMLAHVERGDIVGMERILDRMAQTRQQQQDQQYELEIRYQLMPRVLRRPLLTMVDLEADEHTANIMLLGYLKQRNFVKADIIQRQIQSRSDWKTSSLFQDREENRQELIEFVRQQSSQVIVERSLLENDDDGEPPISSDSNNGSSRGTAAVFDPLSGKVEGELDDDIEIDVTTLSAKLRELMKPLSPTSSTSPSPTTSSSSSSPPPPDINNKP</sequence>
<dbReference type="Pfam" id="PF01535">
    <property type="entry name" value="PPR"/>
    <property type="match status" value="1"/>
</dbReference>
<dbReference type="Pfam" id="PF13812">
    <property type="entry name" value="PPR_3"/>
    <property type="match status" value="1"/>
</dbReference>
<comment type="caution">
    <text evidence="3">The sequence shown here is derived from an EMBL/GenBank/DDBJ whole genome shotgun (WGS) entry which is preliminary data.</text>
</comment>
<dbReference type="PANTHER" id="PTHR47939">
    <property type="entry name" value="MEMBRANE-ASSOCIATED SALT-INDUCIBLE PROTEIN-LIKE"/>
    <property type="match status" value="1"/>
</dbReference>
<evidence type="ECO:0000256" key="1">
    <source>
        <dbReference type="ARBA" id="ARBA00022737"/>
    </source>
</evidence>
<feature type="region of interest" description="Disordered" evidence="2">
    <location>
        <begin position="577"/>
        <end position="602"/>
    </location>
</feature>
<protein>
    <recommendedName>
        <fullName evidence="5">Pentatricopeptide repeat-containing protein</fullName>
    </recommendedName>
</protein>
<dbReference type="Proteomes" id="UP000749646">
    <property type="component" value="Unassembled WGS sequence"/>
</dbReference>
<dbReference type="InterPro" id="IPR002885">
    <property type="entry name" value="PPR_rpt"/>
</dbReference>
<keyword evidence="1" id="KW-0677">Repeat</keyword>
<feature type="compositionally biased region" description="Low complexity" evidence="2">
    <location>
        <begin position="637"/>
        <end position="653"/>
    </location>
</feature>
<feature type="compositionally biased region" description="Basic and acidic residues" evidence="2">
    <location>
        <begin position="415"/>
        <end position="425"/>
    </location>
</feature>
<dbReference type="Gene3D" id="1.25.40.10">
    <property type="entry name" value="Tetratricopeptide repeat domain"/>
    <property type="match status" value="2"/>
</dbReference>
<feature type="compositionally biased region" description="Pro residues" evidence="2">
    <location>
        <begin position="654"/>
        <end position="664"/>
    </location>
</feature>
<dbReference type="AlphaFoldDB" id="A0A9P6SP30"/>
<dbReference type="InterPro" id="IPR050667">
    <property type="entry name" value="PPR-containing_protein"/>
</dbReference>
<dbReference type="InterPro" id="IPR011990">
    <property type="entry name" value="TPR-like_helical_dom_sf"/>
</dbReference>
<evidence type="ECO:0000313" key="3">
    <source>
        <dbReference type="EMBL" id="KAF9985102.1"/>
    </source>
</evidence>
<feature type="region of interest" description="Disordered" evidence="2">
    <location>
        <begin position="402"/>
        <end position="425"/>
    </location>
</feature>
<proteinExistence type="predicted"/>
<dbReference type="OrthoDB" id="185373at2759"/>
<gene>
    <name evidence="3" type="ORF">BGZ65_011731</name>
</gene>
<organism evidence="3 4">
    <name type="scientific">Modicella reniformis</name>
    <dbReference type="NCBI Taxonomy" id="1440133"/>
    <lineage>
        <taxon>Eukaryota</taxon>
        <taxon>Fungi</taxon>
        <taxon>Fungi incertae sedis</taxon>
        <taxon>Mucoromycota</taxon>
        <taxon>Mortierellomycotina</taxon>
        <taxon>Mortierellomycetes</taxon>
        <taxon>Mortierellales</taxon>
        <taxon>Mortierellaceae</taxon>
        <taxon>Modicella</taxon>
    </lineage>
</organism>